<dbReference type="PROSITE" id="PS50026">
    <property type="entry name" value="EGF_3"/>
    <property type="match status" value="2"/>
</dbReference>
<feature type="domain" description="EGF-like" evidence="6">
    <location>
        <begin position="53"/>
        <end position="89"/>
    </location>
</feature>
<proteinExistence type="predicted"/>
<keyword evidence="4 5" id="KW-1015">Disulfide bond</keyword>
<dbReference type="GO" id="GO:0007219">
    <property type="term" value="P:Notch signaling pathway"/>
    <property type="evidence" value="ECO:0007669"/>
    <property type="project" value="TreeGrafter"/>
</dbReference>
<keyword evidence="2" id="KW-0732">Signal</keyword>
<keyword evidence="3" id="KW-0677">Repeat</keyword>
<comment type="caution">
    <text evidence="7">The sequence shown here is derived from an EMBL/GenBank/DDBJ whole genome shotgun (WGS) entry which is preliminary data.</text>
</comment>
<evidence type="ECO:0000256" key="3">
    <source>
        <dbReference type="ARBA" id="ARBA00022737"/>
    </source>
</evidence>
<dbReference type="SUPFAM" id="SSF57184">
    <property type="entry name" value="Growth factor receptor domain"/>
    <property type="match status" value="1"/>
</dbReference>
<evidence type="ECO:0000256" key="4">
    <source>
        <dbReference type="ARBA" id="ARBA00023157"/>
    </source>
</evidence>
<dbReference type="InterPro" id="IPR009030">
    <property type="entry name" value="Growth_fac_rcpt_cys_sf"/>
</dbReference>
<dbReference type="FunFam" id="2.10.25.10:FF:000125">
    <property type="entry name" value="Neurogenic locus notch protein-like"/>
    <property type="match status" value="2"/>
</dbReference>
<dbReference type="GO" id="GO:0005112">
    <property type="term" value="F:Notch binding"/>
    <property type="evidence" value="ECO:0007669"/>
    <property type="project" value="TreeGrafter"/>
</dbReference>
<accession>A0A210R5B2</accession>
<dbReference type="AlphaFoldDB" id="A0A210R5B2"/>
<evidence type="ECO:0000256" key="5">
    <source>
        <dbReference type="PROSITE-ProRule" id="PRU00076"/>
    </source>
</evidence>
<dbReference type="PROSITE" id="PS01186">
    <property type="entry name" value="EGF_2"/>
    <property type="match status" value="2"/>
</dbReference>
<evidence type="ECO:0000256" key="1">
    <source>
        <dbReference type="ARBA" id="ARBA00022536"/>
    </source>
</evidence>
<dbReference type="Gene3D" id="2.10.25.10">
    <property type="entry name" value="Laminin"/>
    <property type="match status" value="2"/>
</dbReference>
<keyword evidence="8" id="KW-1185">Reference proteome</keyword>
<evidence type="ECO:0000313" key="7">
    <source>
        <dbReference type="EMBL" id="OWF56220.1"/>
    </source>
</evidence>
<dbReference type="Proteomes" id="UP000242188">
    <property type="component" value="Unassembled WGS sequence"/>
</dbReference>
<dbReference type="InterPro" id="IPR049883">
    <property type="entry name" value="NOTCH1_EGF-like"/>
</dbReference>
<evidence type="ECO:0000259" key="6">
    <source>
        <dbReference type="PROSITE" id="PS50026"/>
    </source>
</evidence>
<organism evidence="7 8">
    <name type="scientific">Mizuhopecten yessoensis</name>
    <name type="common">Japanese scallop</name>
    <name type="synonym">Patinopecten yessoensis</name>
    <dbReference type="NCBI Taxonomy" id="6573"/>
    <lineage>
        <taxon>Eukaryota</taxon>
        <taxon>Metazoa</taxon>
        <taxon>Spiralia</taxon>
        <taxon>Lophotrochozoa</taxon>
        <taxon>Mollusca</taxon>
        <taxon>Bivalvia</taxon>
        <taxon>Autobranchia</taxon>
        <taxon>Pteriomorphia</taxon>
        <taxon>Pectinida</taxon>
        <taxon>Pectinoidea</taxon>
        <taxon>Pectinidae</taxon>
        <taxon>Mizuhopecten</taxon>
    </lineage>
</organism>
<feature type="domain" description="EGF-like" evidence="6">
    <location>
        <begin position="13"/>
        <end position="51"/>
    </location>
</feature>
<dbReference type="InterPro" id="IPR000742">
    <property type="entry name" value="EGF"/>
</dbReference>
<dbReference type="PANTHER" id="PTHR12916">
    <property type="entry name" value="CYTOCHROME C OXIDASE POLYPEPTIDE VIC-2"/>
    <property type="match status" value="1"/>
</dbReference>
<dbReference type="PANTHER" id="PTHR12916:SF4">
    <property type="entry name" value="UNINFLATABLE, ISOFORM C"/>
    <property type="match status" value="1"/>
</dbReference>
<dbReference type="OrthoDB" id="283575at2759"/>
<keyword evidence="1 5" id="KW-0245">EGF-like domain</keyword>
<feature type="disulfide bond" evidence="5">
    <location>
        <begin position="79"/>
        <end position="88"/>
    </location>
</feature>
<feature type="disulfide bond" evidence="5">
    <location>
        <begin position="41"/>
        <end position="50"/>
    </location>
</feature>
<gene>
    <name evidence="7" type="ORF">KP79_PYT12016</name>
</gene>
<sequence>MVQGWTGWNCGQDVNECQMTPKEGRNNATCHNTEGGYTCSCLSGWSGDNCTSDVDECDKHVGKNNATCTNTVGGYKCRCTKGWRGRTCEEDIDEFFSHNPCLNHVHCRNIDGARLDGLELWPGCKRMSNDSESVSK</sequence>
<dbReference type="SMART" id="SM00181">
    <property type="entry name" value="EGF"/>
    <property type="match status" value="2"/>
</dbReference>
<dbReference type="InterPro" id="IPR001881">
    <property type="entry name" value="EGF-like_Ca-bd_dom"/>
</dbReference>
<evidence type="ECO:0000256" key="2">
    <source>
        <dbReference type="ARBA" id="ARBA00022729"/>
    </source>
</evidence>
<protein>
    <submittedName>
        <fullName evidence="7">Protocadherin Fat 4</fullName>
    </submittedName>
</protein>
<name>A0A210R5B2_MIZYE</name>
<comment type="caution">
    <text evidence="5">Lacks conserved residue(s) required for the propagation of feature annotation.</text>
</comment>
<dbReference type="Pfam" id="PF07645">
    <property type="entry name" value="EGF_CA"/>
    <property type="match status" value="2"/>
</dbReference>
<dbReference type="CDD" id="cd00054">
    <property type="entry name" value="EGF_CA"/>
    <property type="match status" value="2"/>
</dbReference>
<reference evidence="7 8" key="1">
    <citation type="journal article" date="2017" name="Nat. Ecol. Evol.">
        <title>Scallop genome provides insights into evolution of bilaterian karyotype and development.</title>
        <authorList>
            <person name="Wang S."/>
            <person name="Zhang J."/>
            <person name="Jiao W."/>
            <person name="Li J."/>
            <person name="Xun X."/>
            <person name="Sun Y."/>
            <person name="Guo X."/>
            <person name="Huan P."/>
            <person name="Dong B."/>
            <person name="Zhang L."/>
            <person name="Hu X."/>
            <person name="Sun X."/>
            <person name="Wang J."/>
            <person name="Zhao C."/>
            <person name="Wang Y."/>
            <person name="Wang D."/>
            <person name="Huang X."/>
            <person name="Wang R."/>
            <person name="Lv J."/>
            <person name="Li Y."/>
            <person name="Zhang Z."/>
            <person name="Liu B."/>
            <person name="Lu W."/>
            <person name="Hui Y."/>
            <person name="Liang J."/>
            <person name="Zhou Z."/>
            <person name="Hou R."/>
            <person name="Li X."/>
            <person name="Liu Y."/>
            <person name="Li H."/>
            <person name="Ning X."/>
            <person name="Lin Y."/>
            <person name="Zhao L."/>
            <person name="Xing Q."/>
            <person name="Dou J."/>
            <person name="Li Y."/>
            <person name="Mao J."/>
            <person name="Guo H."/>
            <person name="Dou H."/>
            <person name="Li T."/>
            <person name="Mu C."/>
            <person name="Jiang W."/>
            <person name="Fu Q."/>
            <person name="Fu X."/>
            <person name="Miao Y."/>
            <person name="Liu J."/>
            <person name="Yu Q."/>
            <person name="Li R."/>
            <person name="Liao H."/>
            <person name="Li X."/>
            <person name="Kong Y."/>
            <person name="Jiang Z."/>
            <person name="Chourrout D."/>
            <person name="Li R."/>
            <person name="Bao Z."/>
        </authorList>
    </citation>
    <scope>NUCLEOTIDE SEQUENCE [LARGE SCALE GENOMIC DNA]</scope>
    <source>
        <strain evidence="7 8">PY_sf001</strain>
    </source>
</reference>
<dbReference type="EMBL" id="NEDP02000241">
    <property type="protein sequence ID" value="OWF56220.1"/>
    <property type="molecule type" value="Genomic_DNA"/>
</dbReference>
<dbReference type="PROSITE" id="PS00022">
    <property type="entry name" value="EGF_1"/>
    <property type="match status" value="2"/>
</dbReference>
<dbReference type="GO" id="GO:0005509">
    <property type="term" value="F:calcium ion binding"/>
    <property type="evidence" value="ECO:0007669"/>
    <property type="project" value="InterPro"/>
</dbReference>
<dbReference type="InterPro" id="IPR000152">
    <property type="entry name" value="EGF-type_Asp/Asn_hydroxyl_site"/>
</dbReference>
<dbReference type="STRING" id="6573.A0A210R5B2"/>
<evidence type="ECO:0000313" key="8">
    <source>
        <dbReference type="Proteomes" id="UP000242188"/>
    </source>
</evidence>
<dbReference type="PROSITE" id="PS00010">
    <property type="entry name" value="ASX_HYDROXYL"/>
    <property type="match status" value="2"/>
</dbReference>
<dbReference type="SMART" id="SM00179">
    <property type="entry name" value="EGF_CA"/>
    <property type="match status" value="2"/>
</dbReference>